<feature type="region of interest" description="Disordered" evidence="1">
    <location>
        <begin position="1"/>
        <end position="75"/>
    </location>
</feature>
<organism evidence="2 3">
    <name type="scientific">Polyplax serrata</name>
    <name type="common">Common mouse louse</name>
    <dbReference type="NCBI Taxonomy" id="468196"/>
    <lineage>
        <taxon>Eukaryota</taxon>
        <taxon>Metazoa</taxon>
        <taxon>Ecdysozoa</taxon>
        <taxon>Arthropoda</taxon>
        <taxon>Hexapoda</taxon>
        <taxon>Insecta</taxon>
        <taxon>Pterygota</taxon>
        <taxon>Neoptera</taxon>
        <taxon>Paraneoptera</taxon>
        <taxon>Psocodea</taxon>
        <taxon>Troctomorpha</taxon>
        <taxon>Phthiraptera</taxon>
        <taxon>Anoplura</taxon>
        <taxon>Polyplacidae</taxon>
        <taxon>Polyplax</taxon>
    </lineage>
</organism>
<feature type="compositionally biased region" description="Basic residues" evidence="1">
    <location>
        <begin position="18"/>
        <end position="27"/>
    </location>
</feature>
<evidence type="ECO:0000313" key="2">
    <source>
        <dbReference type="EMBL" id="KAK6645623.1"/>
    </source>
</evidence>
<reference evidence="2 3" key="1">
    <citation type="submission" date="2023-10" db="EMBL/GenBank/DDBJ databases">
        <title>Genomes of two closely related lineages of the louse Polyplax serrata with different host specificities.</title>
        <authorList>
            <person name="Martinu J."/>
            <person name="Tarabai H."/>
            <person name="Stefka J."/>
            <person name="Hypsa V."/>
        </authorList>
    </citation>
    <scope>NUCLEOTIDE SEQUENCE [LARGE SCALE GENOMIC DNA]</scope>
    <source>
        <strain evidence="2">HR10_N</strain>
    </source>
</reference>
<evidence type="ECO:0000256" key="1">
    <source>
        <dbReference type="SAM" id="MobiDB-lite"/>
    </source>
</evidence>
<sequence length="75" mass="8185">MVVAHVRGKEQSTEERKKGKGGSRHGKWSCGSVPEGSRVLAERPTETCSKWPGKKGPEKKGPGESKANAERRLKD</sequence>
<accession>A0AAN8XQL0</accession>
<gene>
    <name evidence="2" type="ORF">RUM43_001903</name>
</gene>
<feature type="compositionally biased region" description="Basic and acidic residues" evidence="1">
    <location>
        <begin position="7"/>
        <end position="17"/>
    </location>
</feature>
<proteinExistence type="predicted"/>
<evidence type="ECO:0000313" key="3">
    <source>
        <dbReference type="Proteomes" id="UP001372834"/>
    </source>
</evidence>
<name>A0AAN8XQL0_POLSC</name>
<dbReference type="AlphaFoldDB" id="A0AAN8XQL0"/>
<dbReference type="EMBL" id="JAWJWE010000001">
    <property type="protein sequence ID" value="KAK6645623.1"/>
    <property type="molecule type" value="Genomic_DNA"/>
</dbReference>
<dbReference type="Proteomes" id="UP001372834">
    <property type="component" value="Unassembled WGS sequence"/>
</dbReference>
<comment type="caution">
    <text evidence="2">The sequence shown here is derived from an EMBL/GenBank/DDBJ whole genome shotgun (WGS) entry which is preliminary data.</text>
</comment>
<feature type="compositionally biased region" description="Basic and acidic residues" evidence="1">
    <location>
        <begin position="55"/>
        <end position="75"/>
    </location>
</feature>
<protein>
    <submittedName>
        <fullName evidence="2">Uncharacterized protein</fullName>
    </submittedName>
</protein>